<dbReference type="InterPro" id="IPR021733">
    <property type="entry name" value="DUF3304"/>
</dbReference>
<reference evidence="2 3" key="1">
    <citation type="submission" date="2019-09" db="EMBL/GenBank/DDBJ databases">
        <title>Isolation of a novel species in the genus Cupriavidus from patients with sepsis using whole genome sequencing.</title>
        <authorList>
            <person name="Kweon O.J."/>
            <person name="Lee M.-K."/>
        </authorList>
    </citation>
    <scope>NUCLEOTIDE SEQUENCE [LARGE SCALE GENOMIC DNA]</scope>
    <source>
        <strain evidence="2 3">MKL-01</strain>
    </source>
</reference>
<comment type="caution">
    <text evidence="2">The sequence shown here is derived from an EMBL/GenBank/DDBJ whole genome shotgun (WGS) entry which is preliminary data.</text>
</comment>
<protein>
    <submittedName>
        <fullName evidence="2">DUF3304 domain-containing protein</fullName>
    </submittedName>
</protein>
<feature type="chain" id="PRO_5024423973" evidence="1">
    <location>
        <begin position="21"/>
        <end position="150"/>
    </location>
</feature>
<dbReference type="EMBL" id="VWRN01000030">
    <property type="protein sequence ID" value="KAA6125305.1"/>
    <property type="molecule type" value="Genomic_DNA"/>
</dbReference>
<organism evidence="2 3">
    <name type="scientific">Cupriavidus cauae</name>
    <dbReference type="NCBI Taxonomy" id="2608999"/>
    <lineage>
        <taxon>Bacteria</taxon>
        <taxon>Pseudomonadati</taxon>
        <taxon>Pseudomonadota</taxon>
        <taxon>Betaproteobacteria</taxon>
        <taxon>Burkholderiales</taxon>
        <taxon>Burkholderiaceae</taxon>
        <taxon>Cupriavidus</taxon>
    </lineage>
</organism>
<keyword evidence="1" id="KW-0732">Signal</keyword>
<accession>A0A5M8AT64</accession>
<evidence type="ECO:0000313" key="2">
    <source>
        <dbReference type="EMBL" id="KAA6125305.1"/>
    </source>
</evidence>
<dbReference type="Pfam" id="PF11745">
    <property type="entry name" value="DUF3304"/>
    <property type="match status" value="1"/>
</dbReference>
<proteinExistence type="predicted"/>
<name>A0A5M8AT64_9BURK</name>
<feature type="signal peptide" evidence="1">
    <location>
        <begin position="1"/>
        <end position="20"/>
    </location>
</feature>
<keyword evidence="3" id="KW-1185">Reference proteome</keyword>
<sequence>MRVSRWLGIALSVWMLSACGQEMIGTNIVGYNHTDKDIGHFTVDGKGGTYLGAHEGGGGFVCCVAVPDPWRPNLTVKVGWTDEYDKNYQERVVPVPKYDEIGHFSVHFLRNGEIKVFVTMYALWSPSYPLKGRDAQLRPGVDPVGPGGKN</sequence>
<gene>
    <name evidence="2" type="ORF">F1599_10455</name>
</gene>
<dbReference type="Proteomes" id="UP000324324">
    <property type="component" value="Unassembled WGS sequence"/>
</dbReference>
<dbReference type="AlphaFoldDB" id="A0A5M8AT64"/>
<evidence type="ECO:0000256" key="1">
    <source>
        <dbReference type="SAM" id="SignalP"/>
    </source>
</evidence>
<evidence type="ECO:0000313" key="3">
    <source>
        <dbReference type="Proteomes" id="UP000324324"/>
    </source>
</evidence>
<dbReference type="PROSITE" id="PS51257">
    <property type="entry name" value="PROKAR_LIPOPROTEIN"/>
    <property type="match status" value="1"/>
</dbReference>